<dbReference type="AlphaFoldDB" id="A0A9D9I5I9"/>
<protein>
    <recommendedName>
        <fullName evidence="2">Protein SirB1 N-terminal domain-containing protein</fullName>
    </recommendedName>
</protein>
<evidence type="ECO:0000259" key="2">
    <source>
        <dbReference type="Pfam" id="PF13369"/>
    </source>
</evidence>
<reference evidence="3" key="1">
    <citation type="submission" date="2020-10" db="EMBL/GenBank/DDBJ databases">
        <authorList>
            <person name="Gilroy R."/>
        </authorList>
    </citation>
    <scope>NUCLEOTIDE SEQUENCE</scope>
    <source>
        <strain evidence="3">10037</strain>
    </source>
</reference>
<evidence type="ECO:0000313" key="3">
    <source>
        <dbReference type="EMBL" id="MBO8466045.1"/>
    </source>
</evidence>
<dbReference type="Pfam" id="PF13369">
    <property type="entry name" value="Transglut_core2"/>
    <property type="match status" value="1"/>
</dbReference>
<accession>A0A9D9I5I9</accession>
<dbReference type="EMBL" id="JADIME010000092">
    <property type="protein sequence ID" value="MBO8466045.1"/>
    <property type="molecule type" value="Genomic_DNA"/>
</dbReference>
<dbReference type="Proteomes" id="UP000823597">
    <property type="component" value="Unassembled WGS sequence"/>
</dbReference>
<evidence type="ECO:0000256" key="1">
    <source>
        <dbReference type="ARBA" id="ARBA00007100"/>
    </source>
</evidence>
<name>A0A9D9I5I9_9BACT</name>
<feature type="domain" description="Protein SirB1 N-terminal" evidence="2">
    <location>
        <begin position="107"/>
        <end position="224"/>
    </location>
</feature>
<sequence>MISVTPELKAVISLLEDTDPVVKESVDTYIKEHFAEIEYLLPDILDEWHFSRKESALLFDKMVAVNAELTMAELEKAVKEVPEDYIYEWFLLNKMILISADFTVMSASLISMANVLEQGITASDSPWKKAEVFNSAFFGKLGLVQLKSENIPLSALLPSEVTDTREGIPLVIDMLYVFLADMLGFPFRIYIQDGKFMPVWTSPDGYPLFFVDLDEEGRLLSPYDATGEREPGRVVTEDPSSLLAIYAAVLSDIFFASGENEKGRLMQMAHNVLTSA</sequence>
<dbReference type="InterPro" id="IPR032698">
    <property type="entry name" value="SirB1_N"/>
</dbReference>
<comment type="similarity">
    <text evidence="1">Belongs to the UPF0162 family.</text>
</comment>
<comment type="caution">
    <text evidence="3">The sequence shown here is derived from an EMBL/GenBank/DDBJ whole genome shotgun (WGS) entry which is preliminary data.</text>
</comment>
<gene>
    <name evidence="3" type="ORF">IAB93_08670</name>
</gene>
<proteinExistence type="inferred from homology"/>
<organism evidence="3 4">
    <name type="scientific">Candidatus Merdivivens pullistercoris</name>
    <dbReference type="NCBI Taxonomy" id="2840873"/>
    <lineage>
        <taxon>Bacteria</taxon>
        <taxon>Pseudomonadati</taxon>
        <taxon>Bacteroidota</taxon>
        <taxon>Bacteroidia</taxon>
        <taxon>Bacteroidales</taxon>
        <taxon>Muribaculaceae</taxon>
        <taxon>Muribaculaceae incertae sedis</taxon>
        <taxon>Candidatus Merdivivens</taxon>
    </lineage>
</organism>
<reference evidence="3" key="2">
    <citation type="journal article" date="2021" name="PeerJ">
        <title>Extensive microbial diversity within the chicken gut microbiome revealed by metagenomics and culture.</title>
        <authorList>
            <person name="Gilroy R."/>
            <person name="Ravi A."/>
            <person name="Getino M."/>
            <person name="Pursley I."/>
            <person name="Horton D.L."/>
            <person name="Alikhan N.F."/>
            <person name="Baker D."/>
            <person name="Gharbi K."/>
            <person name="Hall N."/>
            <person name="Watson M."/>
            <person name="Adriaenssens E.M."/>
            <person name="Foster-Nyarko E."/>
            <person name="Jarju S."/>
            <person name="Secka A."/>
            <person name="Antonio M."/>
            <person name="Oren A."/>
            <person name="Chaudhuri R.R."/>
            <person name="La Ragione R."/>
            <person name="Hildebrand F."/>
            <person name="Pallen M.J."/>
        </authorList>
    </citation>
    <scope>NUCLEOTIDE SEQUENCE</scope>
    <source>
        <strain evidence="3">10037</strain>
    </source>
</reference>
<evidence type="ECO:0000313" key="4">
    <source>
        <dbReference type="Proteomes" id="UP000823597"/>
    </source>
</evidence>